<evidence type="ECO:0000313" key="2">
    <source>
        <dbReference type="Proteomes" id="UP000297966"/>
    </source>
</evidence>
<gene>
    <name evidence="1" type="ORF">E4K65_06405</name>
</gene>
<protein>
    <submittedName>
        <fullName evidence="1">Uncharacterized protein</fullName>
    </submittedName>
</protein>
<dbReference type="EMBL" id="SPQT01000002">
    <property type="protein sequence ID" value="TFV49799.1"/>
    <property type="molecule type" value="Genomic_DNA"/>
</dbReference>
<dbReference type="OrthoDB" id="7869937at2"/>
<dbReference type="RefSeq" id="WP_135173436.1">
    <property type="nucleotide sequence ID" value="NZ_SPQT01000002.1"/>
</dbReference>
<dbReference type="Proteomes" id="UP000297966">
    <property type="component" value="Unassembled WGS sequence"/>
</dbReference>
<sequence>MPGHHSFSALDRHAVLGGSDNGFPWYAGAMLAVEASEVVRLRCEKLSHGDEAAGQEAVLMVSEKIAAAFEAAAGLLAGATPAAIVQRYREHVAANARRLSANEIP</sequence>
<keyword evidence="2" id="KW-1185">Reference proteome</keyword>
<accession>A0A4Y9M3L9</accession>
<organism evidence="1 2">
    <name type="scientific">Bradyrhizobium niftali</name>
    <dbReference type="NCBI Taxonomy" id="2560055"/>
    <lineage>
        <taxon>Bacteria</taxon>
        <taxon>Pseudomonadati</taxon>
        <taxon>Pseudomonadota</taxon>
        <taxon>Alphaproteobacteria</taxon>
        <taxon>Hyphomicrobiales</taxon>
        <taxon>Nitrobacteraceae</taxon>
        <taxon>Bradyrhizobium</taxon>
    </lineage>
</organism>
<dbReference type="AlphaFoldDB" id="A0A4Y9M3L9"/>
<comment type="caution">
    <text evidence="1">The sequence shown here is derived from an EMBL/GenBank/DDBJ whole genome shotgun (WGS) entry which is preliminary data.</text>
</comment>
<reference evidence="1 2" key="1">
    <citation type="submission" date="2019-03" db="EMBL/GenBank/DDBJ databases">
        <title>Bradyrhizobium diversity isolated from nodules of Chamaecrista fasciculata.</title>
        <authorList>
            <person name="Klepa M.S."/>
            <person name="Urquiaga M.O."/>
            <person name="Hungria M."/>
            <person name="Delamuta J.R."/>
        </authorList>
    </citation>
    <scope>NUCLEOTIDE SEQUENCE [LARGE SCALE GENOMIC DNA]</scope>
    <source>
        <strain evidence="1 2">CNPSo 3448</strain>
    </source>
</reference>
<proteinExistence type="predicted"/>
<name>A0A4Y9M3L9_9BRAD</name>
<evidence type="ECO:0000313" key="1">
    <source>
        <dbReference type="EMBL" id="TFV49799.1"/>
    </source>
</evidence>